<organism evidence="3">
    <name type="scientific">Granulicella tundricola (strain ATCC BAA-1859 / DSM 23138 / MP5ACTX9)</name>
    <dbReference type="NCBI Taxonomy" id="1198114"/>
    <lineage>
        <taxon>Bacteria</taxon>
        <taxon>Pseudomonadati</taxon>
        <taxon>Acidobacteriota</taxon>
        <taxon>Terriglobia</taxon>
        <taxon>Terriglobales</taxon>
        <taxon>Acidobacteriaceae</taxon>
        <taxon>Granulicella</taxon>
    </lineage>
</organism>
<dbReference type="AlphaFoldDB" id="E8WVB7"/>
<dbReference type="KEGG" id="acm:AciX9_0218"/>
<evidence type="ECO:0000256" key="1">
    <source>
        <dbReference type="SAM" id="SignalP"/>
    </source>
</evidence>
<keyword evidence="1" id="KW-0732">Signal</keyword>
<evidence type="ECO:0000313" key="2">
    <source>
        <dbReference type="EMBL" id="ADW67292.1"/>
    </source>
</evidence>
<reference evidence="3" key="1">
    <citation type="submission" date="2011-01" db="EMBL/GenBank/DDBJ databases">
        <title>Complete sequence of chromosome of Acidobacterium sp. MP5ACTX9.</title>
        <authorList>
            <consortium name="US DOE Joint Genome Institute"/>
            <person name="Lucas S."/>
            <person name="Copeland A."/>
            <person name="Lapidus A."/>
            <person name="Cheng J.-F."/>
            <person name="Goodwin L."/>
            <person name="Pitluck S."/>
            <person name="Teshima H."/>
            <person name="Detter J.C."/>
            <person name="Han C."/>
            <person name="Tapia R."/>
            <person name="Land M."/>
            <person name="Hauser L."/>
            <person name="Kyrpides N."/>
            <person name="Ivanova N."/>
            <person name="Ovchinnikova G."/>
            <person name="Pagani I."/>
            <person name="Rawat S.R."/>
            <person name="Mannisto M."/>
            <person name="Haggblom M.M."/>
            <person name="Woyke T."/>
        </authorList>
    </citation>
    <scope>NUCLEOTIDE SEQUENCE [LARGE SCALE GENOMIC DNA]</scope>
    <source>
        <strain evidence="3">MP5ACTX9</strain>
    </source>
</reference>
<dbReference type="Proteomes" id="UP000000343">
    <property type="component" value="Chromosome"/>
</dbReference>
<dbReference type="HOGENOM" id="CLU_1989489_0_0_0"/>
<dbReference type="PaxDb" id="1198114-AciX9_0218"/>
<name>E8WVB7_GRATM</name>
<accession>E8WVB7</accession>
<evidence type="ECO:0000313" key="3">
    <source>
        <dbReference type="Proteomes" id="UP000000343"/>
    </source>
</evidence>
<dbReference type="EMBL" id="CP002480">
    <property type="protein sequence ID" value="ADW67292.1"/>
    <property type="molecule type" value="Genomic_DNA"/>
</dbReference>
<dbReference type="PROSITE" id="PS51257">
    <property type="entry name" value="PROKAR_LIPOPROTEIN"/>
    <property type="match status" value="1"/>
</dbReference>
<feature type="signal peptide" evidence="1">
    <location>
        <begin position="1"/>
        <end position="25"/>
    </location>
</feature>
<sequence length="125" mass="12669">MTISTLKRQAALLVLPAMLACGLHAGAQYRDHGNFNNGVRDGGRGGYYGGGRGDDRYRNDDYNRNRGGIGPGKGALIGGAGGAALGALLGGGLKGTIIGGAAGAGIGAIAGKAHQNNQRNNYYRR</sequence>
<keyword evidence="3" id="KW-1185">Reference proteome</keyword>
<protein>
    <recommendedName>
        <fullName evidence="4">17 kDa surface antigen</fullName>
    </recommendedName>
</protein>
<proteinExistence type="predicted"/>
<feature type="chain" id="PRO_5003233403" description="17 kDa surface antigen" evidence="1">
    <location>
        <begin position="26"/>
        <end position="125"/>
    </location>
</feature>
<dbReference type="RefSeq" id="WP_013578620.1">
    <property type="nucleotide sequence ID" value="NC_015064.1"/>
</dbReference>
<evidence type="ECO:0008006" key="4">
    <source>
        <dbReference type="Google" id="ProtNLM"/>
    </source>
</evidence>
<dbReference type="STRING" id="1198114.AciX9_0218"/>
<gene>
    <name evidence="2" type="ordered locus">AciX9_0218</name>
</gene>